<dbReference type="AlphaFoldDB" id="A0A495IX04"/>
<dbReference type="Pfam" id="PF22624">
    <property type="entry name" value="AASDHPPT_N"/>
    <property type="match status" value="1"/>
</dbReference>
<evidence type="ECO:0000256" key="1">
    <source>
        <dbReference type="ARBA" id="ARBA00010990"/>
    </source>
</evidence>
<proteinExistence type="inferred from homology"/>
<dbReference type="Proteomes" id="UP000268007">
    <property type="component" value="Unassembled WGS sequence"/>
</dbReference>
<keyword evidence="6" id="KW-1185">Reference proteome</keyword>
<evidence type="ECO:0000313" key="6">
    <source>
        <dbReference type="Proteomes" id="UP000268007"/>
    </source>
</evidence>
<dbReference type="InterPro" id="IPR050559">
    <property type="entry name" value="P-Pant_transferase_sf"/>
</dbReference>
<dbReference type="OrthoDB" id="9808281at2"/>
<dbReference type="Pfam" id="PF01648">
    <property type="entry name" value="ACPS"/>
    <property type="match status" value="1"/>
</dbReference>
<dbReference type="GO" id="GO:0019878">
    <property type="term" value="P:lysine biosynthetic process via aminoadipic acid"/>
    <property type="evidence" value="ECO:0007669"/>
    <property type="project" value="TreeGrafter"/>
</dbReference>
<evidence type="ECO:0000259" key="3">
    <source>
        <dbReference type="Pfam" id="PF01648"/>
    </source>
</evidence>
<gene>
    <name evidence="5" type="ORF">BDD43_1360</name>
</gene>
<organism evidence="5 6">
    <name type="scientific">Mucilaginibacter gracilis</name>
    <dbReference type="NCBI Taxonomy" id="423350"/>
    <lineage>
        <taxon>Bacteria</taxon>
        <taxon>Pseudomonadati</taxon>
        <taxon>Bacteroidota</taxon>
        <taxon>Sphingobacteriia</taxon>
        <taxon>Sphingobacteriales</taxon>
        <taxon>Sphingobacteriaceae</taxon>
        <taxon>Mucilaginibacter</taxon>
    </lineage>
</organism>
<dbReference type="InterPro" id="IPR008278">
    <property type="entry name" value="4-PPantetheinyl_Trfase_dom"/>
</dbReference>
<protein>
    <submittedName>
        <fullName evidence="5">4'-phosphopantetheinyl transferase</fullName>
    </submittedName>
</protein>
<dbReference type="PANTHER" id="PTHR12215:SF10">
    <property type="entry name" value="L-AMINOADIPATE-SEMIALDEHYDE DEHYDROGENASE-PHOSPHOPANTETHEINYL TRANSFERASE"/>
    <property type="match status" value="1"/>
</dbReference>
<accession>A0A495IX04</accession>
<evidence type="ECO:0000259" key="4">
    <source>
        <dbReference type="Pfam" id="PF22624"/>
    </source>
</evidence>
<sequence>MGTTTILIEDIENIEWVNADNNTFNLTTYNDVWRIFISSVISQMERFWSLLSAHERERANRYYREADKQRFIISRAVLRVLLGKYLNADPSLLSFKEGPNKKPYLNGNATIHFNVSHSDDCILVAISETEIGVDVEQLDVNVHYTDIMDISFGPAEIAHVKQSAMPLHSFYTLWTRKEALLKATAKGIDDDIKQVPGLTGLHFVDNKIIGSANTSLVKSFNAGDTYMGSVAIVTKNCRFLNHSKGFLF</sequence>
<dbReference type="InterPro" id="IPR055066">
    <property type="entry name" value="AASDHPPT_N"/>
</dbReference>
<reference evidence="5 6" key="1">
    <citation type="submission" date="2018-10" db="EMBL/GenBank/DDBJ databases">
        <title>Genomic Encyclopedia of Archaeal and Bacterial Type Strains, Phase II (KMG-II): from individual species to whole genera.</title>
        <authorList>
            <person name="Goeker M."/>
        </authorList>
    </citation>
    <scope>NUCLEOTIDE SEQUENCE [LARGE SCALE GENOMIC DNA]</scope>
    <source>
        <strain evidence="5 6">DSM 18602</strain>
    </source>
</reference>
<name>A0A495IX04_9SPHI</name>
<comment type="similarity">
    <text evidence="1">Belongs to the P-Pant transferase superfamily. Gsp/Sfp/HetI/AcpT family.</text>
</comment>
<comment type="caution">
    <text evidence="5">The sequence shown here is derived from an EMBL/GenBank/DDBJ whole genome shotgun (WGS) entry which is preliminary data.</text>
</comment>
<dbReference type="GO" id="GO:0000287">
    <property type="term" value="F:magnesium ion binding"/>
    <property type="evidence" value="ECO:0007669"/>
    <property type="project" value="InterPro"/>
</dbReference>
<dbReference type="RefSeq" id="WP_121196933.1">
    <property type="nucleotide sequence ID" value="NZ_RBKU01000001.1"/>
</dbReference>
<dbReference type="GO" id="GO:0005829">
    <property type="term" value="C:cytosol"/>
    <property type="evidence" value="ECO:0007669"/>
    <property type="project" value="TreeGrafter"/>
</dbReference>
<evidence type="ECO:0000256" key="2">
    <source>
        <dbReference type="ARBA" id="ARBA00022679"/>
    </source>
</evidence>
<dbReference type="SUPFAM" id="SSF56214">
    <property type="entry name" value="4'-phosphopantetheinyl transferase"/>
    <property type="match status" value="2"/>
</dbReference>
<dbReference type="PANTHER" id="PTHR12215">
    <property type="entry name" value="PHOSPHOPANTETHEINE TRANSFERASE"/>
    <property type="match status" value="1"/>
</dbReference>
<evidence type="ECO:0000313" key="5">
    <source>
        <dbReference type="EMBL" id="RKR81215.1"/>
    </source>
</evidence>
<feature type="domain" description="4'-phosphopantetheinyl transferase" evidence="3">
    <location>
        <begin position="131"/>
        <end position="191"/>
    </location>
</feature>
<keyword evidence="2 5" id="KW-0808">Transferase</keyword>
<dbReference type="Gene3D" id="3.90.470.20">
    <property type="entry name" value="4'-phosphopantetheinyl transferase domain"/>
    <property type="match status" value="2"/>
</dbReference>
<feature type="domain" description="4'-phosphopantetheinyl transferase N-terminal" evidence="4">
    <location>
        <begin position="42"/>
        <end position="125"/>
    </location>
</feature>
<dbReference type="GO" id="GO:0008897">
    <property type="term" value="F:holo-[acyl-carrier-protein] synthase activity"/>
    <property type="evidence" value="ECO:0007669"/>
    <property type="project" value="InterPro"/>
</dbReference>
<dbReference type="InterPro" id="IPR037143">
    <property type="entry name" value="4-PPantetheinyl_Trfase_dom_sf"/>
</dbReference>
<dbReference type="EMBL" id="RBKU01000001">
    <property type="protein sequence ID" value="RKR81215.1"/>
    <property type="molecule type" value="Genomic_DNA"/>
</dbReference>